<name>A0A4R1NQC8_9RHOB</name>
<dbReference type="OrthoDB" id="9927244at2"/>
<feature type="transmembrane region" description="Helical" evidence="1">
    <location>
        <begin position="63"/>
        <end position="88"/>
    </location>
</feature>
<organism evidence="2 3">
    <name type="scientific">Shimia isoporae</name>
    <dbReference type="NCBI Taxonomy" id="647720"/>
    <lineage>
        <taxon>Bacteria</taxon>
        <taxon>Pseudomonadati</taxon>
        <taxon>Pseudomonadota</taxon>
        <taxon>Alphaproteobacteria</taxon>
        <taxon>Rhodobacterales</taxon>
        <taxon>Roseobacteraceae</taxon>
    </lineage>
</organism>
<evidence type="ECO:0000313" key="3">
    <source>
        <dbReference type="Proteomes" id="UP000295673"/>
    </source>
</evidence>
<reference evidence="2 3" key="1">
    <citation type="submission" date="2019-03" db="EMBL/GenBank/DDBJ databases">
        <title>Genomic Encyclopedia of Archaeal and Bacterial Type Strains, Phase II (KMG-II): from individual species to whole genera.</title>
        <authorList>
            <person name="Goeker M."/>
        </authorList>
    </citation>
    <scope>NUCLEOTIDE SEQUENCE [LARGE SCALE GENOMIC DNA]</scope>
    <source>
        <strain evidence="2 3">DSM 26433</strain>
    </source>
</reference>
<gene>
    <name evidence="2" type="ORF">BXY66_2099</name>
</gene>
<dbReference type="EMBL" id="SMGR01000001">
    <property type="protein sequence ID" value="TCL10031.1"/>
    <property type="molecule type" value="Genomic_DNA"/>
</dbReference>
<keyword evidence="1" id="KW-1133">Transmembrane helix</keyword>
<sequence>MRVARRIFLGVLLVVILVCLAPLAAYLWSEWAAERWGCDFGLALSQGGCVVDGVDRAPVLMQAYSAVALLVVTLPVAFIASLAALIVLARRPQHDEPKEPET</sequence>
<comment type="caution">
    <text evidence="2">The sequence shown here is derived from an EMBL/GenBank/DDBJ whole genome shotgun (WGS) entry which is preliminary data.</text>
</comment>
<dbReference type="RefSeq" id="WP_132860011.1">
    <property type="nucleotide sequence ID" value="NZ_SMGR01000001.1"/>
</dbReference>
<protein>
    <submittedName>
        <fullName evidence="2">Uncharacterized protein</fullName>
    </submittedName>
</protein>
<keyword evidence="1" id="KW-0812">Transmembrane</keyword>
<dbReference type="Proteomes" id="UP000295673">
    <property type="component" value="Unassembled WGS sequence"/>
</dbReference>
<proteinExistence type="predicted"/>
<accession>A0A4R1NQC8</accession>
<keyword evidence="3" id="KW-1185">Reference proteome</keyword>
<feature type="transmembrane region" description="Helical" evidence="1">
    <location>
        <begin position="7"/>
        <end position="28"/>
    </location>
</feature>
<evidence type="ECO:0000256" key="1">
    <source>
        <dbReference type="SAM" id="Phobius"/>
    </source>
</evidence>
<keyword evidence="1" id="KW-0472">Membrane</keyword>
<dbReference type="AlphaFoldDB" id="A0A4R1NQC8"/>
<evidence type="ECO:0000313" key="2">
    <source>
        <dbReference type="EMBL" id="TCL10031.1"/>
    </source>
</evidence>